<keyword evidence="2" id="KW-1185">Reference proteome</keyword>
<gene>
    <name evidence="1" type="ORF">NCTC4824_02440</name>
</gene>
<evidence type="ECO:0000313" key="1">
    <source>
        <dbReference type="EMBL" id="SQI59772.1"/>
    </source>
</evidence>
<sequence length="53" mass="6133">MLDKLLAEITVIKRKKGLPTVIKIEGRTYILRHENQYQAGGNRGKKIQLHHPK</sequence>
<reference evidence="1 2" key="1">
    <citation type="submission" date="2018-06" db="EMBL/GenBank/DDBJ databases">
        <authorList>
            <consortium name="Pathogen Informatics"/>
            <person name="Doyle S."/>
        </authorList>
    </citation>
    <scope>NUCLEOTIDE SEQUENCE [LARGE SCALE GENOMIC DNA]</scope>
    <source>
        <strain evidence="1 2">NCTC4824</strain>
    </source>
</reference>
<dbReference type="EMBL" id="LS483476">
    <property type="protein sequence ID" value="SQI59772.1"/>
    <property type="molecule type" value="Genomic_DNA"/>
</dbReference>
<proteinExistence type="predicted"/>
<organism evidence="1 2">
    <name type="scientific">Lederbergia lenta</name>
    <name type="common">Bacillus lentus</name>
    <dbReference type="NCBI Taxonomy" id="1467"/>
    <lineage>
        <taxon>Bacteria</taxon>
        <taxon>Bacillati</taxon>
        <taxon>Bacillota</taxon>
        <taxon>Bacilli</taxon>
        <taxon>Bacillales</taxon>
        <taxon>Bacillaceae</taxon>
        <taxon>Lederbergia</taxon>
    </lineage>
</organism>
<accession>A0A2X4WM44</accession>
<dbReference type="AlphaFoldDB" id="A0A2X4WM44"/>
<dbReference type="RefSeq" id="WP_157419485.1">
    <property type="nucleotide sequence ID" value="NZ_CBCSGM010000001.1"/>
</dbReference>
<name>A0A2X4WM44_LEDLE</name>
<dbReference type="Proteomes" id="UP000249134">
    <property type="component" value="Chromosome 1"/>
</dbReference>
<dbReference type="KEGG" id="blen:NCTC4824_02440"/>
<evidence type="ECO:0000313" key="2">
    <source>
        <dbReference type="Proteomes" id="UP000249134"/>
    </source>
</evidence>
<dbReference type="STRING" id="1348624.GCA_001591545_01490"/>
<protein>
    <submittedName>
        <fullName evidence="1">Uncharacterized protein</fullName>
    </submittedName>
</protein>